<reference evidence="2" key="1">
    <citation type="submission" date="2022-08" db="EMBL/GenBank/DDBJ databases">
        <title>A Global Phylogenomic Analysis of the Shiitake Genus Lentinula.</title>
        <authorList>
            <consortium name="DOE Joint Genome Institute"/>
            <person name="Sierra-Patev S."/>
            <person name="Min B."/>
            <person name="Naranjo-Ortiz M."/>
            <person name="Looney B."/>
            <person name="Konkel Z."/>
            <person name="Slot J.C."/>
            <person name="Sakamoto Y."/>
            <person name="Steenwyk J.L."/>
            <person name="Rokas A."/>
            <person name="Carro J."/>
            <person name="Camarero S."/>
            <person name="Ferreira P."/>
            <person name="Molpeceres G."/>
            <person name="Ruiz-Duenas F.J."/>
            <person name="Serrano A."/>
            <person name="Henrissat B."/>
            <person name="Drula E."/>
            <person name="Hughes K.W."/>
            <person name="Mata J.L."/>
            <person name="Ishikawa N.K."/>
            <person name="Vargas-Isla R."/>
            <person name="Ushijima S."/>
            <person name="Smith C.A."/>
            <person name="Ahrendt S."/>
            <person name="Andreopoulos W."/>
            <person name="He G."/>
            <person name="Labutti K."/>
            <person name="Lipzen A."/>
            <person name="Ng V."/>
            <person name="Riley R."/>
            <person name="Sandor L."/>
            <person name="Barry K."/>
            <person name="Martinez A.T."/>
            <person name="Xiao Y."/>
            <person name="Gibbons J.G."/>
            <person name="Terashima K."/>
            <person name="Grigoriev I.V."/>
            <person name="Hibbett D.S."/>
        </authorList>
    </citation>
    <scope>NUCLEOTIDE SEQUENCE</scope>
    <source>
        <strain evidence="2">RHP3577 ss4</strain>
    </source>
</reference>
<feature type="region of interest" description="Disordered" evidence="1">
    <location>
        <begin position="1"/>
        <end position="63"/>
    </location>
</feature>
<protein>
    <submittedName>
        <fullName evidence="2">Uncharacterized protein</fullName>
    </submittedName>
</protein>
<proteinExistence type="predicted"/>
<evidence type="ECO:0000313" key="3">
    <source>
        <dbReference type="Proteomes" id="UP001150217"/>
    </source>
</evidence>
<organism evidence="2 3">
    <name type="scientific">Lentinula lateritia</name>
    <dbReference type="NCBI Taxonomy" id="40482"/>
    <lineage>
        <taxon>Eukaryota</taxon>
        <taxon>Fungi</taxon>
        <taxon>Dikarya</taxon>
        <taxon>Basidiomycota</taxon>
        <taxon>Agaricomycotina</taxon>
        <taxon>Agaricomycetes</taxon>
        <taxon>Agaricomycetidae</taxon>
        <taxon>Agaricales</taxon>
        <taxon>Marasmiineae</taxon>
        <taxon>Omphalotaceae</taxon>
        <taxon>Lentinula</taxon>
    </lineage>
</organism>
<dbReference type="EMBL" id="JANVFT010000143">
    <property type="protein sequence ID" value="KAJ4464284.1"/>
    <property type="molecule type" value="Genomic_DNA"/>
</dbReference>
<name>A0ABQ8V1P6_9AGAR</name>
<evidence type="ECO:0000256" key="1">
    <source>
        <dbReference type="SAM" id="MobiDB-lite"/>
    </source>
</evidence>
<feature type="compositionally biased region" description="Low complexity" evidence="1">
    <location>
        <begin position="12"/>
        <end position="37"/>
    </location>
</feature>
<feature type="region of interest" description="Disordered" evidence="1">
    <location>
        <begin position="280"/>
        <end position="299"/>
    </location>
</feature>
<keyword evidence="3" id="KW-1185">Reference proteome</keyword>
<dbReference type="Proteomes" id="UP001150217">
    <property type="component" value="Unassembled WGS sequence"/>
</dbReference>
<evidence type="ECO:0000313" key="2">
    <source>
        <dbReference type="EMBL" id="KAJ4464284.1"/>
    </source>
</evidence>
<accession>A0ABQ8V1P6</accession>
<sequence length="299" mass="32406">MRSGMSNNHQFSTTASTTKSTTLTTSSSSSTLTPSSPIDTFPPSSSTWDTTSDSDDDGWQDMPIVHTDELRGGLDEEDQRRYHYRVNEAGTDPTSLSTPFDNSLNSAFIAARSNPVVLGRGDVVWSEVRGGRIAVVARELVVVVVLGKEEEEEEEVLVFEVGVGVEDHESDESPRAVGEPSLLVEVSYLPSVEALHHPNSLWLSPSPPSPLNSHNSAAAAHTPCSVSVLPPFTSAPSPSGLRLSLFGGRTMRGEVEVGKEREGLVEGMEREWEVEVEMEVEGRTMRSPSKSGPWVEREG</sequence>
<gene>
    <name evidence="2" type="ORF">C8R41DRAFT_872181</name>
</gene>
<comment type="caution">
    <text evidence="2">The sequence shown here is derived from an EMBL/GenBank/DDBJ whole genome shotgun (WGS) entry which is preliminary data.</text>
</comment>
<feature type="compositionally biased region" description="Polar residues" evidence="1">
    <location>
        <begin position="1"/>
        <end position="11"/>
    </location>
</feature>